<reference evidence="1" key="1">
    <citation type="journal article" date="2021" name="PeerJ">
        <title>Extensive microbial diversity within the chicken gut microbiome revealed by metagenomics and culture.</title>
        <authorList>
            <person name="Gilroy R."/>
            <person name="Ravi A."/>
            <person name="Getino M."/>
            <person name="Pursley I."/>
            <person name="Horton D.L."/>
            <person name="Alikhan N.F."/>
            <person name="Baker D."/>
            <person name="Gharbi K."/>
            <person name="Hall N."/>
            <person name="Watson M."/>
            <person name="Adriaenssens E.M."/>
            <person name="Foster-Nyarko E."/>
            <person name="Jarju S."/>
            <person name="Secka A."/>
            <person name="Antonio M."/>
            <person name="Oren A."/>
            <person name="Chaudhuri R.R."/>
            <person name="La Ragione R."/>
            <person name="Hildebrand F."/>
            <person name="Pallen M.J."/>
        </authorList>
    </citation>
    <scope>NUCLEOTIDE SEQUENCE</scope>
    <source>
        <strain evidence="1">CHK169-4300</strain>
    </source>
</reference>
<proteinExistence type="predicted"/>
<reference evidence="1" key="2">
    <citation type="submission" date="2021-04" db="EMBL/GenBank/DDBJ databases">
        <authorList>
            <person name="Gilroy R."/>
        </authorList>
    </citation>
    <scope>NUCLEOTIDE SEQUENCE</scope>
    <source>
        <strain evidence="1">CHK169-4300</strain>
    </source>
</reference>
<evidence type="ECO:0000313" key="2">
    <source>
        <dbReference type="Proteomes" id="UP000824106"/>
    </source>
</evidence>
<dbReference type="AlphaFoldDB" id="A0A9D2JXK5"/>
<organism evidence="1 2">
    <name type="scientific">Candidatus Atopostipes pullistercoris</name>
    <dbReference type="NCBI Taxonomy" id="2838467"/>
    <lineage>
        <taxon>Bacteria</taxon>
        <taxon>Bacillati</taxon>
        <taxon>Bacillota</taxon>
        <taxon>Bacilli</taxon>
        <taxon>Lactobacillales</taxon>
        <taxon>Carnobacteriaceae</taxon>
        <taxon>Atopostipes</taxon>
    </lineage>
</organism>
<gene>
    <name evidence="1" type="ORF">H9808_00895</name>
</gene>
<comment type="caution">
    <text evidence="1">The sequence shown here is derived from an EMBL/GenBank/DDBJ whole genome shotgun (WGS) entry which is preliminary data.</text>
</comment>
<evidence type="ECO:0000313" key="1">
    <source>
        <dbReference type="EMBL" id="HIZ70327.1"/>
    </source>
</evidence>
<dbReference type="EMBL" id="DXAZ01000011">
    <property type="protein sequence ID" value="HIZ70327.1"/>
    <property type="molecule type" value="Genomic_DNA"/>
</dbReference>
<dbReference type="Proteomes" id="UP000824106">
    <property type="component" value="Unassembled WGS sequence"/>
</dbReference>
<protein>
    <submittedName>
        <fullName evidence="1">Uncharacterized protein</fullName>
    </submittedName>
</protein>
<accession>A0A9D2JXK5</accession>
<name>A0A9D2JXK5_9LACT</name>
<sequence>METFLKFVKEMLKGIVRAIITYIFRKTFLDKEKSTRHRDKQQGGNRK</sequence>